<evidence type="ECO:0000313" key="2">
    <source>
        <dbReference type="EMBL" id="AFY27727.1"/>
    </source>
</evidence>
<proteinExistence type="predicted"/>
<evidence type="ECO:0000313" key="3">
    <source>
        <dbReference type="Proteomes" id="UP000010388"/>
    </source>
</evidence>
<organism evidence="2 3">
    <name type="scientific">Cyanobium gracile (strain ATCC 27147 / PCC 6307)</name>
    <dbReference type="NCBI Taxonomy" id="292564"/>
    <lineage>
        <taxon>Bacteria</taxon>
        <taxon>Bacillati</taxon>
        <taxon>Cyanobacteriota</taxon>
        <taxon>Cyanophyceae</taxon>
        <taxon>Synechococcales</taxon>
        <taxon>Prochlorococcaceae</taxon>
        <taxon>Cyanobium</taxon>
    </lineage>
</organism>
<name>K9P2V2_CYAGP</name>
<dbReference type="EMBL" id="CP003495">
    <property type="protein sequence ID" value="AFY27727.1"/>
    <property type="molecule type" value="Genomic_DNA"/>
</dbReference>
<feature type="compositionally biased region" description="Polar residues" evidence="1">
    <location>
        <begin position="46"/>
        <end position="59"/>
    </location>
</feature>
<gene>
    <name evidence="2" type="ordered locus">Cyagr_0535</name>
</gene>
<accession>K9P2V2</accession>
<dbReference type="eggNOG" id="ENOG50348NV">
    <property type="taxonomic scope" value="Bacteria"/>
</dbReference>
<dbReference type="Proteomes" id="UP000010388">
    <property type="component" value="Chromosome"/>
</dbReference>
<sequence length="118" mass="13074">MGWDPTVLRKYNTTGHFRLINQLRSELKGNPLIRPKDGETVGAANRSKSLTRALQNRSQAGGYGRSRRPVQTSQPVVVTPAPTLPVIAPVPVRVESVESQEAANARSFRERLNAIEMR</sequence>
<dbReference type="HOGENOM" id="CLU_155232_0_0_3"/>
<evidence type="ECO:0000256" key="1">
    <source>
        <dbReference type="SAM" id="MobiDB-lite"/>
    </source>
</evidence>
<dbReference type="PATRIC" id="fig|292564.3.peg.493"/>
<dbReference type="OrthoDB" id="559123at2"/>
<reference evidence="3" key="1">
    <citation type="journal article" date="2013" name="Proc. Natl. Acad. Sci. U.S.A.">
        <title>Improving the coverage of the cyanobacterial phylum using diversity-driven genome sequencing.</title>
        <authorList>
            <person name="Shih P.M."/>
            <person name="Wu D."/>
            <person name="Latifi A."/>
            <person name="Axen S.D."/>
            <person name="Fewer D.P."/>
            <person name="Talla E."/>
            <person name="Calteau A."/>
            <person name="Cai F."/>
            <person name="Tandeau de Marsac N."/>
            <person name="Rippka R."/>
            <person name="Herdman M."/>
            <person name="Sivonen K."/>
            <person name="Coursin T."/>
            <person name="Laurent T."/>
            <person name="Goodwin L."/>
            <person name="Nolan M."/>
            <person name="Davenport K.W."/>
            <person name="Han C.S."/>
            <person name="Rubin E.M."/>
            <person name="Eisen J.A."/>
            <person name="Woyke T."/>
            <person name="Gugger M."/>
            <person name="Kerfeld C.A."/>
        </authorList>
    </citation>
    <scope>NUCLEOTIDE SEQUENCE [LARGE SCALE GENOMIC DNA]</scope>
    <source>
        <strain evidence="3">ATCC 27147 / PCC 6307</strain>
    </source>
</reference>
<dbReference type="AlphaFoldDB" id="K9P2V2"/>
<feature type="region of interest" description="Disordered" evidence="1">
    <location>
        <begin position="29"/>
        <end position="76"/>
    </location>
</feature>
<dbReference type="RefSeq" id="WP_015108182.1">
    <property type="nucleotide sequence ID" value="NC_019675.1"/>
</dbReference>
<dbReference type="KEGG" id="cgc:Cyagr_0535"/>
<protein>
    <submittedName>
        <fullName evidence="2">Uncharacterized protein</fullName>
    </submittedName>
</protein>